<accession>A0ABT6JEF9</accession>
<comment type="caution">
    <text evidence="2">The sequence shown here is derived from an EMBL/GenBank/DDBJ whole genome shotgun (WGS) entry which is preliminary data.</text>
</comment>
<keyword evidence="3" id="KW-1185">Reference proteome</keyword>
<name>A0ABT6JEF9_9GAMM</name>
<organism evidence="2 3">
    <name type="scientific">Luteimonas rhizosphaericola</name>
    <dbReference type="NCBI Taxonomy" id="3042024"/>
    <lineage>
        <taxon>Bacteria</taxon>
        <taxon>Pseudomonadati</taxon>
        <taxon>Pseudomonadota</taxon>
        <taxon>Gammaproteobacteria</taxon>
        <taxon>Lysobacterales</taxon>
        <taxon>Lysobacteraceae</taxon>
        <taxon>Luteimonas</taxon>
    </lineage>
</organism>
<dbReference type="PROSITE" id="PS51257">
    <property type="entry name" value="PROKAR_LIPOPROTEIN"/>
    <property type="match status" value="1"/>
</dbReference>
<evidence type="ECO:0000256" key="1">
    <source>
        <dbReference type="SAM" id="SignalP"/>
    </source>
</evidence>
<sequence length="99" mass="10766">MKNIVAIGLLISLFWAAGCTSAPQTNSAAAIPVEVIPLEQAQTLIASGQVKEIFQPHVGCVVLTLQDGQYVSFYQPHLDWILGFLKEQGLDKQIPVSME</sequence>
<dbReference type="RefSeq" id="WP_280598956.1">
    <property type="nucleotide sequence ID" value="NZ_JARXRN010000009.1"/>
</dbReference>
<keyword evidence="1" id="KW-0732">Signal</keyword>
<protein>
    <submittedName>
        <fullName evidence="2">Uncharacterized protein</fullName>
    </submittedName>
</protein>
<proteinExistence type="predicted"/>
<gene>
    <name evidence="2" type="ORF">QFW80_00570</name>
</gene>
<reference evidence="2 3" key="1">
    <citation type="submission" date="2023-04" db="EMBL/GenBank/DDBJ databases">
        <title>Luteimonas sp. M1R5S18.</title>
        <authorList>
            <person name="Sun J.-Q."/>
        </authorList>
    </citation>
    <scope>NUCLEOTIDE SEQUENCE [LARGE SCALE GENOMIC DNA]</scope>
    <source>
        <strain evidence="2 3">M1R5S18</strain>
    </source>
</reference>
<evidence type="ECO:0000313" key="3">
    <source>
        <dbReference type="Proteomes" id="UP001156831"/>
    </source>
</evidence>
<feature type="signal peptide" evidence="1">
    <location>
        <begin position="1"/>
        <end position="17"/>
    </location>
</feature>
<evidence type="ECO:0000313" key="2">
    <source>
        <dbReference type="EMBL" id="MDH5829019.1"/>
    </source>
</evidence>
<dbReference type="Proteomes" id="UP001156831">
    <property type="component" value="Unassembled WGS sequence"/>
</dbReference>
<feature type="chain" id="PRO_5047295367" evidence="1">
    <location>
        <begin position="18"/>
        <end position="99"/>
    </location>
</feature>
<dbReference type="EMBL" id="JARXRN010000009">
    <property type="protein sequence ID" value="MDH5829019.1"/>
    <property type="molecule type" value="Genomic_DNA"/>
</dbReference>